<sequence>MTLLSKKEIANLHHIHQENCISIFIPTHRLGKEVLQEEDSLSLKIQLQHVKKKLAKKGIHKTTIDTITAPVQKLIDDNLFWRQQSDGLAIYIAENYFQKFTLPIYFEAYNYISNSFYLKPLMPLFVDDGRFYLMTLELGKVKLYECTQHSITEIIIDDLIPKNQQDIVGYDYEEKNLQFRTLQAGRGQAMFYGQEAATGKRKNEIKTYFRAINDGLKPILKDENIPLVVASQDYLFDIYKSVNTYSNFSNKNINNHLKAKDILDVHEIAWEAISTTFDQERKDKITRFLEAQGTGKTAIEIEIILPSAFEGKVDTLFCENLEDIFGIYKLENDIITITETEENDTTISLMNLAAIKTFLNGGSVYLIDKVEMPNPNSKINALFRY</sequence>
<organism evidence="1 2">
    <name type="scientific">Winogradskyella thalassocola</name>
    <dbReference type="NCBI Taxonomy" id="262004"/>
    <lineage>
        <taxon>Bacteria</taxon>
        <taxon>Pseudomonadati</taxon>
        <taxon>Bacteroidota</taxon>
        <taxon>Flavobacteriia</taxon>
        <taxon>Flavobacteriales</taxon>
        <taxon>Flavobacteriaceae</taxon>
        <taxon>Winogradskyella</taxon>
    </lineage>
</organism>
<evidence type="ECO:0000313" key="1">
    <source>
        <dbReference type="EMBL" id="SDI30182.1"/>
    </source>
</evidence>
<reference evidence="2" key="1">
    <citation type="submission" date="2016-10" db="EMBL/GenBank/DDBJ databases">
        <authorList>
            <person name="Varghese N."/>
            <person name="Submissions S."/>
        </authorList>
    </citation>
    <scope>NUCLEOTIDE SEQUENCE [LARGE SCALE GENOMIC DNA]</scope>
    <source>
        <strain evidence="2">DSM 15363</strain>
    </source>
</reference>
<proteinExistence type="predicted"/>
<dbReference type="EMBL" id="FNCZ01000009">
    <property type="protein sequence ID" value="SDI30182.1"/>
    <property type="molecule type" value="Genomic_DNA"/>
</dbReference>
<dbReference type="Proteomes" id="UP000199492">
    <property type="component" value="Unassembled WGS sequence"/>
</dbReference>
<dbReference type="InterPro" id="IPR040837">
    <property type="entry name" value="Bact_RF_family7"/>
</dbReference>
<dbReference type="OrthoDB" id="4393931at2"/>
<dbReference type="Pfam" id="PF18849">
    <property type="entry name" value="baeRF_family7"/>
    <property type="match status" value="1"/>
</dbReference>
<dbReference type="RefSeq" id="WP_092470109.1">
    <property type="nucleotide sequence ID" value="NZ_FNCZ01000009.1"/>
</dbReference>
<name>A0A1G8JGB0_9FLAO</name>
<protein>
    <submittedName>
        <fullName evidence="1">Uncharacterized protein</fullName>
    </submittedName>
</protein>
<dbReference type="STRING" id="262004.SAMN04489796_10974"/>
<gene>
    <name evidence="1" type="ORF">SAMN04489796_10974</name>
</gene>
<dbReference type="AlphaFoldDB" id="A0A1G8JGB0"/>
<accession>A0A1G8JGB0</accession>
<evidence type="ECO:0000313" key="2">
    <source>
        <dbReference type="Proteomes" id="UP000199492"/>
    </source>
</evidence>
<keyword evidence="2" id="KW-1185">Reference proteome</keyword>